<comment type="caution">
    <text evidence="1">The sequence shown here is derived from an EMBL/GenBank/DDBJ whole genome shotgun (WGS) entry which is preliminary data.</text>
</comment>
<dbReference type="Proteomes" id="UP001050808">
    <property type="component" value="Unassembled WGS sequence"/>
</dbReference>
<protein>
    <submittedName>
        <fullName evidence="1">Uncharacterized protein</fullName>
    </submittedName>
</protein>
<reference evidence="1" key="1">
    <citation type="submission" date="2024-05" db="EMBL/GenBank/DDBJ databases">
        <title>Whole genome shotgun sequence of Streptomyces violascens NBRC 12920.</title>
        <authorList>
            <person name="Komaki H."/>
            <person name="Tamura T."/>
        </authorList>
    </citation>
    <scope>NUCLEOTIDE SEQUENCE</scope>
    <source>
        <strain evidence="1">NBRC 12920</strain>
    </source>
</reference>
<evidence type="ECO:0000313" key="1">
    <source>
        <dbReference type="EMBL" id="GHI40009.1"/>
    </source>
</evidence>
<sequence length="104" mass="11318">MDGLCICKPIRDRDDGLLGHLGAVDLGQVRGYLAVGEPLRGQREHHLVDAGQPALTLLDDLRLERAGHVPGHPHLYRADVSTVFERVPLREDGRGAGESPAGRR</sequence>
<name>A0ABQ3QRY4_9ACTN</name>
<dbReference type="EMBL" id="BNDY01000017">
    <property type="protein sequence ID" value="GHI40009.1"/>
    <property type="molecule type" value="Genomic_DNA"/>
</dbReference>
<accession>A0ABQ3QRY4</accession>
<gene>
    <name evidence="1" type="ORF">Sviol_44170</name>
</gene>
<proteinExistence type="predicted"/>
<evidence type="ECO:0000313" key="2">
    <source>
        <dbReference type="Proteomes" id="UP001050808"/>
    </source>
</evidence>
<organism evidence="1 2">
    <name type="scientific">Streptomyces violascens</name>
    <dbReference type="NCBI Taxonomy" id="67381"/>
    <lineage>
        <taxon>Bacteria</taxon>
        <taxon>Bacillati</taxon>
        <taxon>Actinomycetota</taxon>
        <taxon>Actinomycetes</taxon>
        <taxon>Kitasatosporales</taxon>
        <taxon>Streptomycetaceae</taxon>
        <taxon>Streptomyces</taxon>
    </lineage>
</organism>
<keyword evidence="2" id="KW-1185">Reference proteome</keyword>